<dbReference type="Gene3D" id="2.30.110.50">
    <property type="match status" value="1"/>
</dbReference>
<dbReference type="InterPro" id="IPR050708">
    <property type="entry name" value="T6SS_VgrG/RHS"/>
</dbReference>
<feature type="domain" description="Gp5/Type VI secretion system Vgr C-terminal trimerisation" evidence="5">
    <location>
        <begin position="466"/>
        <end position="567"/>
    </location>
</feature>
<reference evidence="6" key="1">
    <citation type="submission" date="2019-01" db="EMBL/GenBank/DDBJ databases">
        <authorList>
            <person name="Ashton P.M."/>
            <person name="Dallman T."/>
            <person name="Nair S."/>
            <person name="De Pinna E."/>
            <person name="Peters T."/>
            <person name="Grant K."/>
        </authorList>
    </citation>
    <scope>NUCLEOTIDE SEQUENCE</scope>
    <source>
        <strain evidence="7">271153</strain>
        <strain evidence="6">500372</strain>
    </source>
</reference>
<proteinExistence type="inferred from homology"/>
<dbReference type="InterPro" id="IPR017847">
    <property type="entry name" value="T6SS_RhsGE_Vgr_subset"/>
</dbReference>
<dbReference type="Pfam" id="PF22178">
    <property type="entry name" value="Gp5_trimer_C"/>
    <property type="match status" value="1"/>
</dbReference>
<dbReference type="Gene3D" id="4.10.220.110">
    <property type="match status" value="1"/>
</dbReference>
<dbReference type="NCBIfam" id="TIGR03361">
    <property type="entry name" value="VI_Rhs_Vgr"/>
    <property type="match status" value="1"/>
</dbReference>
<evidence type="ECO:0000259" key="5">
    <source>
        <dbReference type="Pfam" id="PF22178"/>
    </source>
</evidence>
<dbReference type="InterPro" id="IPR054030">
    <property type="entry name" value="Gp5_Vgr_C"/>
</dbReference>
<comment type="similarity">
    <text evidence="2">Belongs to the VgrG protein family.</text>
</comment>
<dbReference type="SUPFAM" id="SSF69279">
    <property type="entry name" value="Phage tail proteins"/>
    <property type="match status" value="2"/>
</dbReference>
<dbReference type="InterPro" id="IPR006531">
    <property type="entry name" value="Gp5/Vgr_OB"/>
</dbReference>
<evidence type="ECO:0000256" key="2">
    <source>
        <dbReference type="ARBA" id="ARBA00005558"/>
    </source>
</evidence>
<dbReference type="InterPro" id="IPR037026">
    <property type="entry name" value="Vgr_OB-fold_dom_sf"/>
</dbReference>
<dbReference type="Pfam" id="PF04717">
    <property type="entry name" value="Phage_base_V"/>
    <property type="match status" value="1"/>
</dbReference>
<accession>A0A5X8Y188</accession>
<dbReference type="NCBIfam" id="TIGR01646">
    <property type="entry name" value="vgr_GE"/>
    <property type="match status" value="1"/>
</dbReference>
<dbReference type="SUPFAM" id="SSF69349">
    <property type="entry name" value="Phage fibre proteins"/>
    <property type="match status" value="1"/>
</dbReference>
<dbReference type="Gene3D" id="3.55.50.10">
    <property type="entry name" value="Baseplate protein-like domains"/>
    <property type="match status" value="1"/>
</dbReference>
<comment type="subcellular location">
    <subcellularLocation>
        <location evidence="1">Secreted</location>
    </subcellularLocation>
</comment>
<dbReference type="Pfam" id="PF05954">
    <property type="entry name" value="Phage_GPD"/>
    <property type="match status" value="1"/>
</dbReference>
<evidence type="ECO:0000256" key="3">
    <source>
        <dbReference type="ARBA" id="ARBA00022525"/>
    </source>
</evidence>
<keyword evidence="3" id="KW-0964">Secreted</keyword>
<dbReference type="EMBL" id="AAHWTY010000117">
    <property type="protein sequence ID" value="ECB1915554.1"/>
    <property type="molecule type" value="Genomic_DNA"/>
</dbReference>
<name>A0A5X8Y188_SALNE</name>
<dbReference type="PANTHER" id="PTHR32305">
    <property type="match status" value="1"/>
</dbReference>
<dbReference type="GO" id="GO:0005576">
    <property type="term" value="C:extracellular region"/>
    <property type="evidence" value="ECO:0007669"/>
    <property type="project" value="UniProtKB-SubCell"/>
</dbReference>
<dbReference type="AlphaFoldDB" id="A0A5X8Y188"/>
<dbReference type="Gene3D" id="2.40.50.230">
    <property type="entry name" value="Gp5 N-terminal domain"/>
    <property type="match status" value="1"/>
</dbReference>
<comment type="caution">
    <text evidence="6">The sequence shown here is derived from an EMBL/GenBank/DDBJ whole genome shotgun (WGS) entry which is preliminary data.</text>
</comment>
<feature type="domain" description="Gp5/Type VI secretion system Vgr protein OB-fold" evidence="4">
    <location>
        <begin position="380"/>
        <end position="449"/>
    </location>
</feature>
<gene>
    <name evidence="6" type="primary">tssI</name>
    <name evidence="7" type="ORF">E1A34_21380</name>
    <name evidence="6" type="ORF">EVG73_24800</name>
</gene>
<evidence type="ECO:0000259" key="4">
    <source>
        <dbReference type="Pfam" id="PF04717"/>
    </source>
</evidence>
<dbReference type="InterPro" id="IPR006533">
    <property type="entry name" value="T6SS_Vgr_RhsGE"/>
</dbReference>
<evidence type="ECO:0000313" key="7">
    <source>
        <dbReference type="EMBL" id="ECB7108580.1"/>
    </source>
</evidence>
<evidence type="ECO:0000313" key="6">
    <source>
        <dbReference type="EMBL" id="ECB1915554.1"/>
    </source>
</evidence>
<sequence>MPFIDQPGVSQKDRFLRWNGDIAEELLLISLQGSESLFASYKYEMRSLTKKTESEIIQWHGKPVSCRIGDGSKNKPHRYLHGIVTQIRYASRIQEEAECIFTLEPSFSLLKLGRVMRVWQKVSVPDLVSDILREHGIQVNLQLHGNYTAREYCVQYRQSDYEFIHRLLEEEGIYYFYIHSESSHTLVLADHPASHNKIIGSELAWHHQGRILSKGNIDSWASTVTLLPAGVKVVGFNMQQAATISNQKYMSTTKTCIDDITFTDVTLMSERSLINHQTQTAISSQETNCRSYEASVNAYWLCSGETFSLVGHPSDDATYRIQSLNLQASNNFENHGSYYKCSVAAMLNDQAWRPPQLHPPAEISGVLTATVVGPSSEDIHTDEYGRIKIQFPWDDRNPHDDTSSCWVRVVQSWAGGKFGSQFIPRVGSEVIVSFTHGHPDHPLVTGTVYNGKNKPPFTLPNEKNESGFFSRSTTNGTFDEGHRLSFNDKKGEELLTVIAQKDMSLTVKNNLSTFINANRDTELKTGNDQLVLKHGDLRVDLQNGNDSKTVKGNSTMEIENGNYSLKILHGSGSIKADKSLILESDQSIELKVGNNKISLTTSGISINGSMIGIQSNGTAELKGSIVKVAGTGVTEIKGAMVKVDASGVAELKGAMASVSGTGMTQITGGIINIG</sequence>
<dbReference type="EMBL" id="AAHYLK010000027">
    <property type="protein sequence ID" value="ECB7108580.1"/>
    <property type="molecule type" value="Genomic_DNA"/>
</dbReference>
<dbReference type="SUPFAM" id="SSF69255">
    <property type="entry name" value="gp5 N-terminal domain-like"/>
    <property type="match status" value="1"/>
</dbReference>
<dbReference type="PANTHER" id="PTHR32305:SF15">
    <property type="entry name" value="PROTEIN RHSA-RELATED"/>
    <property type="match status" value="1"/>
</dbReference>
<evidence type="ECO:0000256" key="1">
    <source>
        <dbReference type="ARBA" id="ARBA00004613"/>
    </source>
</evidence>
<protein>
    <submittedName>
        <fullName evidence="6">Type VI secretion system tip protein VgrG</fullName>
    </submittedName>
</protein>
<dbReference type="Proteomes" id="UP000839827">
    <property type="component" value="Unassembled WGS sequence"/>
</dbReference>
<organism evidence="6">
    <name type="scientific">Salmonella newport</name>
    <dbReference type="NCBI Taxonomy" id="108619"/>
    <lineage>
        <taxon>Bacteria</taxon>
        <taxon>Pseudomonadati</taxon>
        <taxon>Pseudomonadota</taxon>
        <taxon>Gammaproteobacteria</taxon>
        <taxon>Enterobacterales</taxon>
        <taxon>Enterobacteriaceae</taxon>
        <taxon>Salmonella</taxon>
    </lineage>
</organism>